<keyword evidence="5" id="KW-1185">Reference proteome</keyword>
<organism evidence="4 5">
    <name type="scientific">Treponema lecithinolyticum ATCC 700332</name>
    <dbReference type="NCBI Taxonomy" id="1321815"/>
    <lineage>
        <taxon>Bacteria</taxon>
        <taxon>Pseudomonadati</taxon>
        <taxon>Spirochaetota</taxon>
        <taxon>Spirochaetia</taxon>
        <taxon>Spirochaetales</taxon>
        <taxon>Treponemataceae</taxon>
        <taxon>Treponema</taxon>
    </lineage>
</organism>
<dbReference type="PRINTS" id="PR00455">
    <property type="entry name" value="HTHTETR"/>
</dbReference>
<name>A0ABN0NYY7_TRELE</name>
<dbReference type="RefSeq" id="WP_021687437.1">
    <property type="nucleotide sequence ID" value="NZ_KI260566.1"/>
</dbReference>
<dbReference type="InterPro" id="IPR050624">
    <property type="entry name" value="HTH-type_Tx_Regulator"/>
</dbReference>
<comment type="caution">
    <text evidence="4">The sequence shown here is derived from an EMBL/GenBank/DDBJ whole genome shotgun (WGS) entry which is preliminary data.</text>
</comment>
<feature type="DNA-binding region" description="H-T-H motif" evidence="2">
    <location>
        <begin position="35"/>
        <end position="54"/>
    </location>
</feature>
<dbReference type="PROSITE" id="PS50977">
    <property type="entry name" value="HTH_TETR_2"/>
    <property type="match status" value="1"/>
</dbReference>
<keyword evidence="1 2" id="KW-0238">DNA-binding</keyword>
<feature type="domain" description="HTH tetR-type" evidence="3">
    <location>
        <begin position="12"/>
        <end position="72"/>
    </location>
</feature>
<dbReference type="Pfam" id="PF00440">
    <property type="entry name" value="TetR_N"/>
    <property type="match status" value="1"/>
</dbReference>
<dbReference type="PANTHER" id="PTHR43479">
    <property type="entry name" value="ACREF/ENVCD OPERON REPRESSOR-RELATED"/>
    <property type="match status" value="1"/>
</dbReference>
<accession>A0ABN0NYY7</accession>
<proteinExistence type="predicted"/>
<evidence type="ECO:0000259" key="3">
    <source>
        <dbReference type="PROSITE" id="PS50977"/>
    </source>
</evidence>
<dbReference type="PANTHER" id="PTHR43479:SF11">
    <property type="entry name" value="ACREF_ENVCD OPERON REPRESSOR-RELATED"/>
    <property type="match status" value="1"/>
</dbReference>
<evidence type="ECO:0000256" key="2">
    <source>
        <dbReference type="PROSITE-ProRule" id="PRU00335"/>
    </source>
</evidence>
<protein>
    <submittedName>
        <fullName evidence="4">Transcriptional regulator, TetR family</fullName>
    </submittedName>
</protein>
<reference evidence="4 5" key="1">
    <citation type="submission" date="2013-08" db="EMBL/GenBank/DDBJ databases">
        <authorList>
            <person name="Weinstock G."/>
            <person name="Sodergren E."/>
            <person name="Wylie T."/>
            <person name="Fulton L."/>
            <person name="Fulton R."/>
            <person name="Fronick C."/>
            <person name="O'Laughlin M."/>
            <person name="Godfrey J."/>
            <person name="Miner T."/>
            <person name="Herter B."/>
            <person name="Appelbaum E."/>
            <person name="Cordes M."/>
            <person name="Lek S."/>
            <person name="Wollam A."/>
            <person name="Pepin K.H."/>
            <person name="Palsikar V.B."/>
            <person name="Mitreva M."/>
            <person name="Wilson R.K."/>
        </authorList>
    </citation>
    <scope>NUCLEOTIDE SEQUENCE [LARGE SCALE GENOMIC DNA]</scope>
    <source>
        <strain evidence="4 5">ATCC 700332</strain>
    </source>
</reference>
<dbReference type="EMBL" id="AWVH01000030">
    <property type="protein sequence ID" value="ERJ93226.1"/>
    <property type="molecule type" value="Genomic_DNA"/>
</dbReference>
<sequence length="215" mass="24647">MPVRKRITIEDTTTKTLILKSAKKYFLKYGYQAAPLRKIVSEAGFTPGALYGYFTSKEELFYAVTDPLAKRLSDILERIRNEINTLPKKERLHGMGKVYYPHISEIVDILISDRDAVKLIVNGAKGTKYENFLNTIAEQNAKNINKAEKNSKDKTLRSIKAQTMEILMEEYIATLFRLIISDKDRKTITRCMELIGKIYEKGIVALMQKEDENGN</sequence>
<dbReference type="InterPro" id="IPR009057">
    <property type="entry name" value="Homeodomain-like_sf"/>
</dbReference>
<evidence type="ECO:0000256" key="1">
    <source>
        <dbReference type="ARBA" id="ARBA00023125"/>
    </source>
</evidence>
<evidence type="ECO:0000313" key="5">
    <source>
        <dbReference type="Proteomes" id="UP000016649"/>
    </source>
</evidence>
<evidence type="ECO:0000313" key="4">
    <source>
        <dbReference type="EMBL" id="ERJ93226.1"/>
    </source>
</evidence>
<gene>
    <name evidence="4" type="ORF">HMPREF9193_01227</name>
</gene>
<dbReference type="Proteomes" id="UP000016649">
    <property type="component" value="Unassembled WGS sequence"/>
</dbReference>
<dbReference type="SUPFAM" id="SSF46689">
    <property type="entry name" value="Homeodomain-like"/>
    <property type="match status" value="1"/>
</dbReference>
<dbReference type="Gene3D" id="1.10.357.10">
    <property type="entry name" value="Tetracycline Repressor, domain 2"/>
    <property type="match status" value="1"/>
</dbReference>
<dbReference type="InterPro" id="IPR001647">
    <property type="entry name" value="HTH_TetR"/>
</dbReference>